<dbReference type="EC" id="3.2.1.52" evidence="3"/>
<comment type="catalytic activity">
    <reaction evidence="1">
        <text>Hydrolysis of terminal non-reducing N-acetyl-D-hexosamine residues in N-acetyl-beta-D-hexosaminides.</text>
        <dbReference type="EC" id="3.2.1.52"/>
    </reaction>
</comment>
<proteinExistence type="inferred from homology"/>
<dbReference type="GO" id="GO:0009254">
    <property type="term" value="P:peptidoglycan turnover"/>
    <property type="evidence" value="ECO:0007669"/>
    <property type="project" value="TreeGrafter"/>
</dbReference>
<dbReference type="Proteomes" id="UP000321484">
    <property type="component" value="Unassembled WGS sequence"/>
</dbReference>
<dbReference type="GO" id="GO:0005975">
    <property type="term" value="P:carbohydrate metabolic process"/>
    <property type="evidence" value="ECO:0007669"/>
    <property type="project" value="InterPro"/>
</dbReference>
<evidence type="ECO:0000256" key="1">
    <source>
        <dbReference type="ARBA" id="ARBA00001231"/>
    </source>
</evidence>
<feature type="domain" description="Glycoside hydrolase family 3 N-terminal" evidence="6">
    <location>
        <begin position="130"/>
        <end position="425"/>
    </location>
</feature>
<dbReference type="EMBL" id="BJYK01000009">
    <property type="protein sequence ID" value="GEN80789.1"/>
    <property type="molecule type" value="Genomic_DNA"/>
</dbReference>
<comment type="similarity">
    <text evidence="2">Belongs to the glycosyl hydrolase 3 family.</text>
</comment>
<dbReference type="InterPro" id="IPR050226">
    <property type="entry name" value="NagZ_Beta-hexosaminidase"/>
</dbReference>
<evidence type="ECO:0000259" key="6">
    <source>
        <dbReference type="Pfam" id="PF00933"/>
    </source>
</evidence>
<evidence type="ECO:0000313" key="7">
    <source>
        <dbReference type="EMBL" id="GEN80789.1"/>
    </source>
</evidence>
<dbReference type="GO" id="GO:0004563">
    <property type="term" value="F:beta-N-acetylhexosaminidase activity"/>
    <property type="evidence" value="ECO:0007669"/>
    <property type="project" value="UniProtKB-EC"/>
</dbReference>
<dbReference type="Pfam" id="PF00933">
    <property type="entry name" value="Glyco_hydro_3"/>
    <property type="match status" value="1"/>
</dbReference>
<name>A0A511Z026_9CELL</name>
<sequence length="431" mass="42170">MDRRLEGRALVAAALGVGLVVLAGAPPSGADAGVPPAARVLTSQEGGAAGAPGAAAGWVAPLAGAEVASVRASGRPTAPAATVPNPRTDWGPTVAVVAQARAAVAAMPVEVLAGQVLVAAFAGTDPAAPAGLVAGYHLGGVILMGENVASLDQVRATSAAVQAAAAADGRAWPAIVAIDEEGGRVSRLRGLLPDLPAFAAFGAAGDDAATRDRFARLGADLAGLGITMDFAPVADVTVGAADPTIGDRSASADPAVAARTVVAAGRGLLDGGTVPVLKHFPGHGSVTADSHVGLPVQPAGVEQLAARDLVPFGAAVDAGAPVVMMGHLDVVQLDPGVPSSLSPAAYRLLRESLGFDGVAVTDALDMGAVPSGAPGEEVVRALAAGADLVLKPRDVGAAHAAVVAAVQSGALPRERLEEAATRVVALQLWAG</sequence>
<protein>
    <recommendedName>
        <fullName evidence="3">beta-N-acetylhexosaminidase</fullName>
        <ecNumber evidence="3">3.2.1.52</ecNumber>
    </recommendedName>
</protein>
<evidence type="ECO:0000313" key="8">
    <source>
        <dbReference type="Proteomes" id="UP000321484"/>
    </source>
</evidence>
<dbReference type="OrthoDB" id="9805821at2"/>
<organism evidence="7 8">
    <name type="scientific">Actinotalea fermentans</name>
    <dbReference type="NCBI Taxonomy" id="43671"/>
    <lineage>
        <taxon>Bacteria</taxon>
        <taxon>Bacillati</taxon>
        <taxon>Actinomycetota</taxon>
        <taxon>Actinomycetes</taxon>
        <taxon>Micrococcales</taxon>
        <taxon>Cellulomonadaceae</taxon>
        <taxon>Actinotalea</taxon>
    </lineage>
</organism>
<comment type="caution">
    <text evidence="7">The sequence shown here is derived from an EMBL/GenBank/DDBJ whole genome shotgun (WGS) entry which is preliminary data.</text>
</comment>
<evidence type="ECO:0000256" key="2">
    <source>
        <dbReference type="ARBA" id="ARBA00005336"/>
    </source>
</evidence>
<keyword evidence="5" id="KW-0326">Glycosidase</keyword>
<dbReference type="AlphaFoldDB" id="A0A511Z026"/>
<dbReference type="InterPro" id="IPR036962">
    <property type="entry name" value="Glyco_hydro_3_N_sf"/>
</dbReference>
<accession>A0A511Z026</accession>
<evidence type="ECO:0000256" key="5">
    <source>
        <dbReference type="ARBA" id="ARBA00023295"/>
    </source>
</evidence>
<dbReference type="InterPro" id="IPR017853">
    <property type="entry name" value="GH"/>
</dbReference>
<dbReference type="PANTHER" id="PTHR30480:SF13">
    <property type="entry name" value="BETA-HEXOSAMINIDASE"/>
    <property type="match status" value="1"/>
</dbReference>
<gene>
    <name evidence="7" type="ORF">AFE02nite_25230</name>
</gene>
<dbReference type="SUPFAM" id="SSF51445">
    <property type="entry name" value="(Trans)glycosidases"/>
    <property type="match status" value="1"/>
</dbReference>
<dbReference type="PANTHER" id="PTHR30480">
    <property type="entry name" value="BETA-HEXOSAMINIDASE-RELATED"/>
    <property type="match status" value="1"/>
</dbReference>
<keyword evidence="4" id="KW-0378">Hydrolase</keyword>
<dbReference type="Gene3D" id="3.20.20.300">
    <property type="entry name" value="Glycoside hydrolase, family 3, N-terminal domain"/>
    <property type="match status" value="1"/>
</dbReference>
<dbReference type="InterPro" id="IPR001764">
    <property type="entry name" value="Glyco_hydro_3_N"/>
</dbReference>
<evidence type="ECO:0000256" key="3">
    <source>
        <dbReference type="ARBA" id="ARBA00012663"/>
    </source>
</evidence>
<reference evidence="7 8" key="1">
    <citation type="submission" date="2019-07" db="EMBL/GenBank/DDBJ databases">
        <title>Whole genome shotgun sequence of Actinotalea fermentans NBRC 105374.</title>
        <authorList>
            <person name="Hosoyama A."/>
            <person name="Uohara A."/>
            <person name="Ohji S."/>
            <person name="Ichikawa N."/>
        </authorList>
    </citation>
    <scope>NUCLEOTIDE SEQUENCE [LARGE SCALE GENOMIC DNA]</scope>
    <source>
        <strain evidence="7 8">NBRC 105374</strain>
    </source>
</reference>
<keyword evidence="8" id="KW-1185">Reference proteome</keyword>
<evidence type="ECO:0000256" key="4">
    <source>
        <dbReference type="ARBA" id="ARBA00022801"/>
    </source>
</evidence>
<dbReference type="RefSeq" id="WP_146819780.1">
    <property type="nucleotide sequence ID" value="NZ_BJYK01000009.1"/>
</dbReference>